<keyword evidence="2" id="KW-1185">Reference proteome</keyword>
<evidence type="ECO:0000313" key="2">
    <source>
        <dbReference type="Proteomes" id="UP000242913"/>
    </source>
</evidence>
<sequence length="74" mass="8137">MVLQHKKCSSYPQNNSTYHLQLNGGNTTCWFSGSGAARQQGIIVFAPHKIFLNKAGRPPLLTSAAILFPQRPNL</sequence>
<reference evidence="3" key="2">
    <citation type="submission" date="2016-06" db="UniProtKB">
        <authorList>
            <consortium name="WormBaseParasite"/>
        </authorList>
    </citation>
    <scope>IDENTIFICATION</scope>
</reference>
<dbReference type="EMBL" id="KZ270031">
    <property type="protein sequence ID" value="OZC07482.1"/>
    <property type="molecule type" value="Genomic_DNA"/>
</dbReference>
<organism evidence="3">
    <name type="scientific">Onchocerca flexuosa</name>
    <dbReference type="NCBI Taxonomy" id="387005"/>
    <lineage>
        <taxon>Eukaryota</taxon>
        <taxon>Metazoa</taxon>
        <taxon>Ecdysozoa</taxon>
        <taxon>Nematoda</taxon>
        <taxon>Chromadorea</taxon>
        <taxon>Rhabditida</taxon>
        <taxon>Spirurina</taxon>
        <taxon>Spiruromorpha</taxon>
        <taxon>Filarioidea</taxon>
        <taxon>Onchocercidae</taxon>
        <taxon>Onchocerca</taxon>
    </lineage>
</organism>
<name>A0A183GYZ0_9BILA</name>
<proteinExistence type="predicted"/>
<dbReference type="AlphaFoldDB" id="A0A183GYZ0"/>
<reference evidence="1 2" key="1">
    <citation type="submission" date="2015-12" db="EMBL/GenBank/DDBJ databases">
        <title>Draft genome of the nematode, Onchocerca flexuosa.</title>
        <authorList>
            <person name="Mitreva M."/>
        </authorList>
    </citation>
    <scope>NUCLEOTIDE SEQUENCE [LARGE SCALE GENOMIC DNA]</scope>
    <source>
        <strain evidence="1">Red Deer</strain>
    </source>
</reference>
<dbReference type="WBParaSite" id="OFLC_0000044901-mRNA-1">
    <property type="protein sequence ID" value="OFLC_0000044901-mRNA-1"/>
    <property type="gene ID" value="OFLC_0000044901"/>
</dbReference>
<protein>
    <submittedName>
        <fullName evidence="1 3">Uncharacterized protein</fullName>
    </submittedName>
</protein>
<gene>
    <name evidence="1" type="ORF">X798_05538</name>
</gene>
<dbReference type="Proteomes" id="UP000242913">
    <property type="component" value="Unassembled WGS sequence"/>
</dbReference>
<evidence type="ECO:0000313" key="3">
    <source>
        <dbReference type="WBParaSite" id="OFLC_0000044901-mRNA-1"/>
    </source>
</evidence>
<accession>A0A183GYZ0</accession>
<evidence type="ECO:0000313" key="1">
    <source>
        <dbReference type="EMBL" id="OZC07482.1"/>
    </source>
</evidence>